<comment type="caution">
    <text evidence="3">The sequence shown here is derived from an EMBL/GenBank/DDBJ whole genome shotgun (WGS) entry which is preliminary data.</text>
</comment>
<evidence type="ECO:0000313" key="3">
    <source>
        <dbReference type="EMBL" id="KAK0670958.1"/>
    </source>
</evidence>
<name>A0AA40DE92_9PEZI</name>
<accession>A0AA40DE92</accession>
<organism evidence="3 4">
    <name type="scientific">Cercophora samala</name>
    <dbReference type="NCBI Taxonomy" id="330535"/>
    <lineage>
        <taxon>Eukaryota</taxon>
        <taxon>Fungi</taxon>
        <taxon>Dikarya</taxon>
        <taxon>Ascomycota</taxon>
        <taxon>Pezizomycotina</taxon>
        <taxon>Sordariomycetes</taxon>
        <taxon>Sordariomycetidae</taxon>
        <taxon>Sordariales</taxon>
        <taxon>Lasiosphaeriaceae</taxon>
        <taxon>Cercophora</taxon>
    </lineage>
</organism>
<feature type="region of interest" description="Disordered" evidence="1">
    <location>
        <begin position="23"/>
        <end position="46"/>
    </location>
</feature>
<dbReference type="Proteomes" id="UP001174997">
    <property type="component" value="Unassembled WGS sequence"/>
</dbReference>
<reference evidence="3" key="1">
    <citation type="submission" date="2023-06" db="EMBL/GenBank/DDBJ databases">
        <title>Genome-scale phylogeny and comparative genomics of the fungal order Sordariales.</title>
        <authorList>
            <consortium name="Lawrence Berkeley National Laboratory"/>
            <person name="Hensen N."/>
            <person name="Bonometti L."/>
            <person name="Westerberg I."/>
            <person name="Brannstrom I.O."/>
            <person name="Guillou S."/>
            <person name="Cros-Aarteil S."/>
            <person name="Calhoun S."/>
            <person name="Haridas S."/>
            <person name="Kuo A."/>
            <person name="Mondo S."/>
            <person name="Pangilinan J."/>
            <person name="Riley R."/>
            <person name="Labutti K."/>
            <person name="Andreopoulos B."/>
            <person name="Lipzen A."/>
            <person name="Chen C."/>
            <person name="Yanf M."/>
            <person name="Daum C."/>
            <person name="Ng V."/>
            <person name="Clum A."/>
            <person name="Steindorff A."/>
            <person name="Ohm R."/>
            <person name="Martin F."/>
            <person name="Silar P."/>
            <person name="Natvig D."/>
            <person name="Lalanne C."/>
            <person name="Gautier V."/>
            <person name="Ament-Velasquez S.L."/>
            <person name="Kruys A."/>
            <person name="Hutchinson M.I."/>
            <person name="Powell A.J."/>
            <person name="Barry K."/>
            <person name="Miller A.N."/>
            <person name="Grigoriev I.V."/>
            <person name="Debuchy R."/>
            <person name="Gladieux P."/>
            <person name="Thoren M.H."/>
            <person name="Johannesson H."/>
        </authorList>
    </citation>
    <scope>NUCLEOTIDE SEQUENCE</scope>
    <source>
        <strain evidence="3">CBS 307.81</strain>
    </source>
</reference>
<evidence type="ECO:0000256" key="2">
    <source>
        <dbReference type="SAM" id="SignalP"/>
    </source>
</evidence>
<feature type="chain" id="PRO_5041381382" evidence="2">
    <location>
        <begin position="25"/>
        <end position="155"/>
    </location>
</feature>
<gene>
    <name evidence="3" type="ORF">QBC41DRAFT_271672</name>
</gene>
<keyword evidence="4" id="KW-1185">Reference proteome</keyword>
<protein>
    <submittedName>
        <fullName evidence="3">Uncharacterized protein</fullName>
    </submittedName>
</protein>
<keyword evidence="2" id="KW-0732">Signal</keyword>
<dbReference type="EMBL" id="JAULSY010000026">
    <property type="protein sequence ID" value="KAK0670958.1"/>
    <property type="molecule type" value="Genomic_DNA"/>
</dbReference>
<dbReference type="AlphaFoldDB" id="A0AA40DE92"/>
<feature type="compositionally biased region" description="Pro residues" evidence="1">
    <location>
        <begin position="28"/>
        <end position="38"/>
    </location>
</feature>
<proteinExistence type="predicted"/>
<evidence type="ECO:0000313" key="4">
    <source>
        <dbReference type="Proteomes" id="UP001174997"/>
    </source>
</evidence>
<feature type="signal peptide" evidence="2">
    <location>
        <begin position="1"/>
        <end position="24"/>
    </location>
</feature>
<evidence type="ECO:0000256" key="1">
    <source>
        <dbReference type="SAM" id="MobiDB-lite"/>
    </source>
</evidence>
<sequence length="155" mass="16660">MKPITTLLLPALLSLLSSLTTATATTPSPFPPSPPSTPNPSWHSLTTRQATEIPPNSLYLIEWWPRGCGNGNGQSLSGGETTLAACVNVDSLWEEAEPENAAVRFLFPEDDERTFQWRLFGSQDCSEQIDLGEGNSGVCINVPSAQKVGAVIVFT</sequence>